<name>A0ABV1SLK4_9RHOB</name>
<dbReference type="Pfam" id="PF00534">
    <property type="entry name" value="Glycos_transf_1"/>
    <property type="match status" value="1"/>
</dbReference>
<dbReference type="Gene3D" id="3.40.50.2000">
    <property type="entry name" value="Glycogen Phosphorylase B"/>
    <property type="match status" value="2"/>
</dbReference>
<comment type="caution">
    <text evidence="3">The sequence shown here is derived from an EMBL/GenBank/DDBJ whole genome shotgun (WGS) entry which is preliminary data.</text>
</comment>
<accession>A0ABV1SLK4</accession>
<dbReference type="Proteomes" id="UP001438953">
    <property type="component" value="Unassembled WGS sequence"/>
</dbReference>
<dbReference type="PANTHER" id="PTHR45947:SF15">
    <property type="entry name" value="TEICHURONIC ACID BIOSYNTHESIS GLYCOSYLTRANSFERASE TUAC-RELATED"/>
    <property type="match status" value="1"/>
</dbReference>
<gene>
    <name evidence="3" type="ORF">VSX56_18660</name>
</gene>
<dbReference type="EMBL" id="JAYWLC010000029">
    <property type="protein sequence ID" value="MER5173784.1"/>
    <property type="molecule type" value="Genomic_DNA"/>
</dbReference>
<reference evidence="3 4" key="1">
    <citation type="submission" date="2024-01" db="EMBL/GenBank/DDBJ databases">
        <authorList>
            <person name="Deng Y."/>
            <person name="Su J."/>
        </authorList>
    </citation>
    <scope>NUCLEOTIDE SEQUENCE [LARGE SCALE GENOMIC DNA]</scope>
    <source>
        <strain evidence="3 4">CPCC 100088</strain>
    </source>
</reference>
<evidence type="ECO:0000259" key="2">
    <source>
        <dbReference type="Pfam" id="PF13579"/>
    </source>
</evidence>
<protein>
    <submittedName>
        <fullName evidence="3">Glycosyltransferase family 4 protein</fullName>
        <ecNumber evidence="3">2.4.-.-</ecNumber>
    </submittedName>
</protein>
<keyword evidence="3" id="KW-0328">Glycosyltransferase</keyword>
<proteinExistence type="predicted"/>
<keyword evidence="3" id="KW-0808">Transferase</keyword>
<evidence type="ECO:0000259" key="1">
    <source>
        <dbReference type="Pfam" id="PF00534"/>
    </source>
</evidence>
<dbReference type="InterPro" id="IPR028098">
    <property type="entry name" value="Glyco_trans_4-like_N"/>
</dbReference>
<evidence type="ECO:0000313" key="3">
    <source>
        <dbReference type="EMBL" id="MER5173784.1"/>
    </source>
</evidence>
<evidence type="ECO:0000313" key="4">
    <source>
        <dbReference type="Proteomes" id="UP001438953"/>
    </source>
</evidence>
<feature type="domain" description="Glycosyltransferase subfamily 4-like N-terminal" evidence="2">
    <location>
        <begin position="19"/>
        <end position="180"/>
    </location>
</feature>
<dbReference type="RefSeq" id="WP_350939096.1">
    <property type="nucleotide sequence ID" value="NZ_JAYWLC010000029.1"/>
</dbReference>
<dbReference type="InterPro" id="IPR050194">
    <property type="entry name" value="Glycosyltransferase_grp1"/>
</dbReference>
<feature type="domain" description="Glycosyl transferase family 1" evidence="1">
    <location>
        <begin position="228"/>
        <end position="380"/>
    </location>
</feature>
<dbReference type="SUPFAM" id="SSF53756">
    <property type="entry name" value="UDP-Glycosyltransferase/glycogen phosphorylase"/>
    <property type="match status" value="1"/>
</dbReference>
<reference evidence="3 4" key="2">
    <citation type="submission" date="2024-06" db="EMBL/GenBank/DDBJ databases">
        <title>Thioclava kandeliae sp. nov. from a rhizosphere soil sample of Kandelia candel in a mangrove.</title>
        <authorList>
            <person name="Mu T."/>
        </authorList>
    </citation>
    <scope>NUCLEOTIDE SEQUENCE [LARGE SCALE GENOMIC DNA]</scope>
    <source>
        <strain evidence="3 4">CPCC 100088</strain>
    </source>
</reference>
<dbReference type="EC" id="2.4.-.-" evidence="3"/>
<dbReference type="PANTHER" id="PTHR45947">
    <property type="entry name" value="SULFOQUINOVOSYL TRANSFERASE SQD2"/>
    <property type="match status" value="1"/>
</dbReference>
<organism evidence="3 4">
    <name type="scientific">Thioclava kandeliae</name>
    <dbReference type="NCBI Taxonomy" id="3070818"/>
    <lineage>
        <taxon>Bacteria</taxon>
        <taxon>Pseudomonadati</taxon>
        <taxon>Pseudomonadota</taxon>
        <taxon>Alphaproteobacteria</taxon>
        <taxon>Rhodobacterales</taxon>
        <taxon>Paracoccaceae</taxon>
        <taxon>Thioclava</taxon>
    </lineage>
</organism>
<dbReference type="CDD" id="cd03801">
    <property type="entry name" value="GT4_PimA-like"/>
    <property type="match status" value="1"/>
</dbReference>
<sequence length="423" mass="46626">MPIAPIAYLTGEYPKVSHTFIQREIEALRARGWQVEACTIRRAPAKAVVGEAQTLEASKTFCVIDAAKSPKNLIGAHFKMIRRDASAWRRALKLAWKTRPPGLKAALWQFFYFLEAGVLAKYLLDRNVVHLHNHFANSSCSVAMLASEMSGIPFSVTMHGPAIFYEPKWWRIDAKIARAAFVSCISHFCRSQAMYFSDAIHWRRLKIVHCGVRPSDYGRDPARLPAQEIIFVGRLAAIKGVPLLIDAFAAIADRHPQARLSIVGDGTERNAAEAQVARLGINERVRFLGYQPSDAVADLMRQSDLLVLPSFAEGVPVTLMEGMASGIPVIGSRVAGVQELVEDGVSGFVIAPGDMEGLIARLDQLLSDPELRERLGQAGRIKVMAEFDQDLEASWFDEILQGSIAGKLPDGLRPHAHKGTEIL</sequence>
<dbReference type="GO" id="GO:0016757">
    <property type="term" value="F:glycosyltransferase activity"/>
    <property type="evidence" value="ECO:0007669"/>
    <property type="project" value="UniProtKB-KW"/>
</dbReference>
<dbReference type="InterPro" id="IPR001296">
    <property type="entry name" value="Glyco_trans_1"/>
</dbReference>
<keyword evidence="4" id="KW-1185">Reference proteome</keyword>
<dbReference type="Pfam" id="PF13579">
    <property type="entry name" value="Glyco_trans_4_4"/>
    <property type="match status" value="1"/>
</dbReference>